<accession>A0AAP9S686</accession>
<organism evidence="1 2">
    <name type="scientific">Enterocloster clostridioformis</name>
    <dbReference type="NCBI Taxonomy" id="1531"/>
    <lineage>
        <taxon>Bacteria</taxon>
        <taxon>Bacillati</taxon>
        <taxon>Bacillota</taxon>
        <taxon>Clostridia</taxon>
        <taxon>Lachnospirales</taxon>
        <taxon>Lachnospiraceae</taxon>
        <taxon>Enterocloster</taxon>
    </lineage>
</organism>
<proteinExistence type="predicted"/>
<dbReference type="RefSeq" id="WP_002588641.1">
    <property type="nucleotide sequence ID" value="NZ_CABKQO010000001.1"/>
</dbReference>
<dbReference type="Proteomes" id="UP000501069">
    <property type="component" value="Chromosome"/>
</dbReference>
<dbReference type="GeneID" id="57959619"/>
<evidence type="ECO:0000313" key="1">
    <source>
        <dbReference type="EMBL" id="QIX89186.1"/>
    </source>
</evidence>
<gene>
    <name evidence="1" type="ORF">FOC47_00455</name>
</gene>
<dbReference type="AlphaFoldDB" id="A0AAP9S686"/>
<evidence type="ECO:0000313" key="2">
    <source>
        <dbReference type="Proteomes" id="UP000501069"/>
    </source>
</evidence>
<name>A0AAP9S686_9FIRM</name>
<reference evidence="1 2" key="1">
    <citation type="submission" date="2019-11" db="EMBL/GenBank/DDBJ databases">
        <title>FDA dAtabase for Regulatory Grade micrObial Sequences (FDA-ARGOS): Supporting development and validation of Infectious Disease Dx tests.</title>
        <authorList>
            <person name="Turner S."/>
            <person name="Byrd R."/>
            <person name="Tallon L."/>
            <person name="Sadzewicz L."/>
            <person name="Vavikolanu K."/>
            <person name="Mehta A."/>
            <person name="Aluvathingal J."/>
            <person name="Nadendla S."/>
            <person name="Myers T."/>
            <person name="Yan Y."/>
            <person name="Sichtig H."/>
        </authorList>
    </citation>
    <scope>NUCLEOTIDE SEQUENCE [LARGE SCALE GENOMIC DNA]</scope>
    <source>
        <strain evidence="1 2">FDAARGOS_739</strain>
    </source>
</reference>
<sequence length="110" mass="12958">MKLEKKYNKNNKEYYCDLTRKLDDVCGYTVSNPRYKHYIYDARDLWDKTLAIRVPGRTTGNIEVDNNNIITKISFSTELVGDIKQYPSNIDIKMEKYIGIALEFQGRHDK</sequence>
<dbReference type="EMBL" id="CP050964">
    <property type="protein sequence ID" value="QIX89186.1"/>
    <property type="molecule type" value="Genomic_DNA"/>
</dbReference>
<protein>
    <submittedName>
        <fullName evidence="1">Uncharacterized protein</fullName>
    </submittedName>
</protein>